<protein>
    <recommendedName>
        <fullName evidence="3">RNase H type-1 domain-containing protein</fullName>
    </recommendedName>
</protein>
<accession>A0AAV0F572</accession>
<dbReference type="EMBL" id="CAMAPF010000963">
    <property type="protein sequence ID" value="CAH9130678.1"/>
    <property type="molecule type" value="Genomic_DNA"/>
</dbReference>
<comment type="caution">
    <text evidence="1">The sequence shown here is derived from an EMBL/GenBank/DDBJ whole genome shotgun (WGS) entry which is preliminary data.</text>
</comment>
<reference evidence="1" key="1">
    <citation type="submission" date="2022-07" db="EMBL/GenBank/DDBJ databases">
        <authorList>
            <person name="Macas J."/>
            <person name="Novak P."/>
            <person name="Neumann P."/>
        </authorList>
    </citation>
    <scope>NUCLEOTIDE SEQUENCE</scope>
</reference>
<name>A0AAV0F572_9ASTE</name>
<evidence type="ECO:0000313" key="2">
    <source>
        <dbReference type="Proteomes" id="UP001152523"/>
    </source>
</evidence>
<dbReference type="AlphaFoldDB" id="A0AAV0F572"/>
<proteinExistence type="predicted"/>
<dbReference type="Proteomes" id="UP001152523">
    <property type="component" value="Unassembled WGS sequence"/>
</dbReference>
<keyword evidence="2" id="KW-1185">Reference proteome</keyword>
<sequence>MEEWINLLQQKLLGTISSPGRNPQGNEDKKKEVIRIEEEVGSQIISDEERDKRNPKIWIKKCLKYFCNVEYNQRLDHDCVITFIHPRVNRAAEYLAHRSVSIHTTTHHFNHCVGILKFDAVSYPYVFDPE</sequence>
<evidence type="ECO:0000313" key="1">
    <source>
        <dbReference type="EMBL" id="CAH9130678.1"/>
    </source>
</evidence>
<evidence type="ECO:0008006" key="3">
    <source>
        <dbReference type="Google" id="ProtNLM"/>
    </source>
</evidence>
<organism evidence="1 2">
    <name type="scientific">Cuscuta epithymum</name>
    <dbReference type="NCBI Taxonomy" id="186058"/>
    <lineage>
        <taxon>Eukaryota</taxon>
        <taxon>Viridiplantae</taxon>
        <taxon>Streptophyta</taxon>
        <taxon>Embryophyta</taxon>
        <taxon>Tracheophyta</taxon>
        <taxon>Spermatophyta</taxon>
        <taxon>Magnoliopsida</taxon>
        <taxon>eudicotyledons</taxon>
        <taxon>Gunneridae</taxon>
        <taxon>Pentapetalae</taxon>
        <taxon>asterids</taxon>
        <taxon>lamiids</taxon>
        <taxon>Solanales</taxon>
        <taxon>Convolvulaceae</taxon>
        <taxon>Cuscuteae</taxon>
        <taxon>Cuscuta</taxon>
        <taxon>Cuscuta subgen. Cuscuta</taxon>
    </lineage>
</organism>
<gene>
    <name evidence="1" type="ORF">CEPIT_LOCUS30822</name>
</gene>